<feature type="domain" description="Outer membrane protein beta-barrel" evidence="4">
    <location>
        <begin position="422"/>
        <end position="813"/>
    </location>
</feature>
<sequence>MRVNTFKLNEAFFGYFSYPQKSIDAFITPKTSWPDKTKILSLFFCALAMFACNSQVQGQNTLKGIVTDTNHSPLPSATVLLLNSSDSTLVKGGITDDAGVYQIDGISPGTYLLSVTMLGFQKYDTEPLKITQADIEAPPIRLQESIDQLDEISVTARRPMFEQETDRLVFNVQQHISSSGNSALELLQKTPGVIVNRQNNSISMSARGEVLLMINNKIQRIPAAVLMARLQGMQAENVERIEVIHQPSAKYDASGSAGIIHIVLKQNNQQGTNGNLSLTGGYGQKEKAGASLNLNSRKGSLNWYGDYTYNRNRSDDYEINHYREYDYLGDFYNHQNFLTLQDFHTEQHTGNLGLDINFNNGTILGFLFGGSISDQILGSGAESESMSFVNNERTSISEYIFGTATDMSSLTGNANLFQKLSDDSHINLDFDYAAIRYDNFGDLQSNQNLNEMIEYDRTTPMKFWITSLDYVNRLSSSLSLETGVKGTFNRTDNATDIHSLSGGYWSESDLFASEEKINEQILAGYLSLDAELSDKLSAEAGVRYEHYTYLLNSEGREDIEHNFSNPFPILRFNYEVNSENSIHLGYNRSITRPAFFSLTSFFLIADPSLIGFANPQLRPTFTNNFRVSWQRKSAIFSLAYLDRTNQIYFYNTVDKENHLQTSSPTNLDLENIYEANLSVPLFPADWWEMSLNLSGFYHQVKDESSRIVEFKDKIFTYSAQISNTILLGNDWSVGMDGMYRSHFLQGDQVQYVAPYLNIGLNKKFQSGSSLSISLQDVANSMGVVDWEYHQPSLGIKTFGDNNFSERQVRITFTLLFGNQKLTERRKRETGASEVKERI</sequence>
<dbReference type="Proteomes" id="UP001165366">
    <property type="component" value="Unassembled WGS sequence"/>
</dbReference>
<dbReference type="PANTHER" id="PTHR40980">
    <property type="entry name" value="PLUG DOMAIN-CONTAINING PROTEIN"/>
    <property type="match status" value="1"/>
</dbReference>
<reference evidence="5" key="2">
    <citation type="submission" date="2024-05" db="EMBL/GenBank/DDBJ databases">
        <title>Rhodohalobacter halophilus gen. nov., sp. nov., a moderately halophilic member of the family Balneolaceae.</title>
        <authorList>
            <person name="Xia J."/>
        </authorList>
    </citation>
    <scope>NUCLEOTIDE SEQUENCE</scope>
    <source>
        <strain evidence="5">WB101</strain>
    </source>
</reference>
<evidence type="ECO:0000256" key="3">
    <source>
        <dbReference type="ARBA" id="ARBA00023237"/>
    </source>
</evidence>
<organism evidence="5 6">
    <name type="scientific">Rhodohalobacter sulfatireducens</name>
    <dbReference type="NCBI Taxonomy" id="2911366"/>
    <lineage>
        <taxon>Bacteria</taxon>
        <taxon>Pseudomonadati</taxon>
        <taxon>Balneolota</taxon>
        <taxon>Balneolia</taxon>
        <taxon>Balneolales</taxon>
        <taxon>Balneolaceae</taxon>
        <taxon>Rhodohalobacter</taxon>
    </lineage>
</organism>
<dbReference type="InterPro" id="IPR037066">
    <property type="entry name" value="Plug_dom_sf"/>
</dbReference>
<keyword evidence="5" id="KW-0675">Receptor</keyword>
<dbReference type="SUPFAM" id="SSF49464">
    <property type="entry name" value="Carboxypeptidase regulatory domain-like"/>
    <property type="match status" value="1"/>
</dbReference>
<dbReference type="Gene3D" id="2.60.40.1120">
    <property type="entry name" value="Carboxypeptidase-like, regulatory domain"/>
    <property type="match status" value="1"/>
</dbReference>
<dbReference type="Pfam" id="PF13620">
    <property type="entry name" value="CarboxypepD_reg"/>
    <property type="match status" value="1"/>
</dbReference>
<dbReference type="PANTHER" id="PTHR40980:SF4">
    <property type="entry name" value="TONB-DEPENDENT RECEPTOR-LIKE BETA-BARREL DOMAIN-CONTAINING PROTEIN"/>
    <property type="match status" value="1"/>
</dbReference>
<gene>
    <name evidence="5" type="ORF">L6773_13395</name>
</gene>
<evidence type="ECO:0000313" key="5">
    <source>
        <dbReference type="EMBL" id="MCG2589568.1"/>
    </source>
</evidence>
<dbReference type="InterPro" id="IPR008969">
    <property type="entry name" value="CarboxyPept-like_regulatory"/>
</dbReference>
<dbReference type="EMBL" id="JAKLWS010000017">
    <property type="protein sequence ID" value="MCG2589568.1"/>
    <property type="molecule type" value="Genomic_DNA"/>
</dbReference>
<proteinExistence type="predicted"/>
<reference evidence="5" key="1">
    <citation type="submission" date="2022-01" db="EMBL/GenBank/DDBJ databases">
        <authorList>
            <person name="Wang Y."/>
        </authorList>
    </citation>
    <scope>NUCLEOTIDE SEQUENCE</scope>
    <source>
        <strain evidence="5">WB101</strain>
    </source>
</reference>
<dbReference type="InterPro" id="IPR041700">
    <property type="entry name" value="OMP_b-brl_3"/>
</dbReference>
<name>A0ABS9KFF1_9BACT</name>
<comment type="subcellular location">
    <subcellularLocation>
        <location evidence="1">Cell outer membrane</location>
    </subcellularLocation>
</comment>
<dbReference type="SUPFAM" id="SSF56935">
    <property type="entry name" value="Porins"/>
    <property type="match status" value="1"/>
</dbReference>
<keyword evidence="2" id="KW-0472">Membrane</keyword>
<dbReference type="InterPro" id="IPR036942">
    <property type="entry name" value="Beta-barrel_TonB_sf"/>
</dbReference>
<keyword evidence="6" id="KW-1185">Reference proteome</keyword>
<evidence type="ECO:0000256" key="2">
    <source>
        <dbReference type="ARBA" id="ARBA00023136"/>
    </source>
</evidence>
<dbReference type="Gene3D" id="2.170.130.10">
    <property type="entry name" value="TonB-dependent receptor, plug domain"/>
    <property type="match status" value="1"/>
</dbReference>
<dbReference type="Gene3D" id="2.40.170.20">
    <property type="entry name" value="TonB-dependent receptor, beta-barrel domain"/>
    <property type="match status" value="1"/>
</dbReference>
<protein>
    <submittedName>
        <fullName evidence="5">TonB dependent receptor</fullName>
    </submittedName>
</protein>
<dbReference type="Pfam" id="PF14905">
    <property type="entry name" value="OMP_b-brl_3"/>
    <property type="match status" value="1"/>
</dbReference>
<evidence type="ECO:0000256" key="1">
    <source>
        <dbReference type="ARBA" id="ARBA00004442"/>
    </source>
</evidence>
<dbReference type="RefSeq" id="WP_237854928.1">
    <property type="nucleotide sequence ID" value="NZ_JAKLWS010000017.1"/>
</dbReference>
<evidence type="ECO:0000259" key="4">
    <source>
        <dbReference type="Pfam" id="PF14905"/>
    </source>
</evidence>
<keyword evidence="3" id="KW-0998">Cell outer membrane</keyword>
<accession>A0ABS9KFF1</accession>
<comment type="caution">
    <text evidence="5">The sequence shown here is derived from an EMBL/GenBank/DDBJ whole genome shotgun (WGS) entry which is preliminary data.</text>
</comment>
<evidence type="ECO:0000313" key="6">
    <source>
        <dbReference type="Proteomes" id="UP001165366"/>
    </source>
</evidence>